<dbReference type="OrthoDB" id="3373088at2"/>
<evidence type="ECO:0000259" key="2">
    <source>
        <dbReference type="PROSITE" id="PS51677"/>
    </source>
</evidence>
<comment type="caution">
    <text evidence="3">The sequence shown here is derived from an EMBL/GenBank/DDBJ whole genome shotgun (WGS) entry which is preliminary data.</text>
</comment>
<evidence type="ECO:0000313" key="3">
    <source>
        <dbReference type="EMBL" id="TDP94877.1"/>
    </source>
</evidence>
<dbReference type="RefSeq" id="WP_133852293.1">
    <property type="nucleotide sequence ID" value="NZ_SNXZ01000005.1"/>
</dbReference>
<reference evidence="3 4" key="1">
    <citation type="submission" date="2019-03" db="EMBL/GenBank/DDBJ databases">
        <title>Genomic Encyclopedia of Type Strains, Phase IV (KMG-IV): sequencing the most valuable type-strain genomes for metagenomic binning, comparative biology and taxonomic classification.</title>
        <authorList>
            <person name="Goeker M."/>
        </authorList>
    </citation>
    <scope>NUCLEOTIDE SEQUENCE [LARGE SCALE GENOMIC DNA]</scope>
    <source>
        <strain evidence="3 4">DSM 45361</strain>
    </source>
</reference>
<feature type="domain" description="NodB homology" evidence="2">
    <location>
        <begin position="77"/>
        <end position="254"/>
    </location>
</feature>
<feature type="signal peptide" evidence="1">
    <location>
        <begin position="1"/>
        <end position="24"/>
    </location>
</feature>
<protein>
    <submittedName>
        <fullName evidence="3">Polysaccharide deacetylase</fullName>
    </submittedName>
</protein>
<dbReference type="Proteomes" id="UP000295444">
    <property type="component" value="Unassembled WGS sequence"/>
</dbReference>
<dbReference type="PANTHER" id="PTHR10587:SF134">
    <property type="entry name" value="SECRETED PROTEIN"/>
    <property type="match status" value="1"/>
</dbReference>
<proteinExistence type="predicted"/>
<dbReference type="InterPro" id="IPR050248">
    <property type="entry name" value="Polysacc_deacetylase_ArnD"/>
</dbReference>
<feature type="chain" id="PRO_5039004413" evidence="1">
    <location>
        <begin position="25"/>
        <end position="254"/>
    </location>
</feature>
<dbReference type="EMBL" id="SNXZ01000005">
    <property type="protein sequence ID" value="TDP94877.1"/>
    <property type="molecule type" value="Genomic_DNA"/>
</dbReference>
<evidence type="ECO:0000256" key="1">
    <source>
        <dbReference type="SAM" id="SignalP"/>
    </source>
</evidence>
<evidence type="ECO:0000313" key="4">
    <source>
        <dbReference type="Proteomes" id="UP000295444"/>
    </source>
</evidence>
<dbReference type="AlphaFoldDB" id="A0A4R6S6Q4"/>
<keyword evidence="4" id="KW-1185">Reference proteome</keyword>
<gene>
    <name evidence="3" type="ORF">EV186_105109</name>
</gene>
<dbReference type="GO" id="GO:0005975">
    <property type="term" value="P:carbohydrate metabolic process"/>
    <property type="evidence" value="ECO:0007669"/>
    <property type="project" value="InterPro"/>
</dbReference>
<organism evidence="3 4">
    <name type="scientific">Labedaea rhizosphaerae</name>
    <dbReference type="NCBI Taxonomy" id="598644"/>
    <lineage>
        <taxon>Bacteria</taxon>
        <taxon>Bacillati</taxon>
        <taxon>Actinomycetota</taxon>
        <taxon>Actinomycetes</taxon>
        <taxon>Pseudonocardiales</taxon>
        <taxon>Pseudonocardiaceae</taxon>
        <taxon>Labedaea</taxon>
    </lineage>
</organism>
<dbReference type="InterPro" id="IPR002509">
    <property type="entry name" value="NODB_dom"/>
</dbReference>
<dbReference type="GO" id="GO:0016810">
    <property type="term" value="F:hydrolase activity, acting on carbon-nitrogen (but not peptide) bonds"/>
    <property type="evidence" value="ECO:0007669"/>
    <property type="project" value="InterPro"/>
</dbReference>
<name>A0A4R6S6Q4_LABRH</name>
<dbReference type="CDD" id="cd10917">
    <property type="entry name" value="CE4_NodB_like_6s_7s"/>
    <property type="match status" value="1"/>
</dbReference>
<accession>A0A4R6S6Q4</accession>
<dbReference type="Gene3D" id="3.20.20.370">
    <property type="entry name" value="Glycoside hydrolase/deacetylase"/>
    <property type="match status" value="1"/>
</dbReference>
<dbReference type="InterPro" id="IPR011330">
    <property type="entry name" value="Glyco_hydro/deAcase_b/a-brl"/>
</dbReference>
<dbReference type="Pfam" id="PF01522">
    <property type="entry name" value="Polysacc_deac_1"/>
    <property type="match status" value="1"/>
</dbReference>
<keyword evidence="1" id="KW-0732">Signal</keyword>
<dbReference type="PANTHER" id="PTHR10587">
    <property type="entry name" value="GLYCOSYL TRANSFERASE-RELATED"/>
    <property type="match status" value="1"/>
</dbReference>
<sequence>MIHRSARFRYRGFAASAAFVAALAALVVPQVVPGNTPVAAGSAWVPLPPAPTVRPAARPKPKVVPAKTVFDVETKDRVVFLTIDDGAVRDPSMITVLKQAHIRPTMFLTKQYVDADAVFFGRLRDETGGAIENHTATHPNLKGMPLAAQRAEIGPVSDFYARKFGKRPTLFRAPYGNVDKNTLAAAAAAGAKYDVHWDCEINDGHIAYAGSHHFWPGSIVLMHFRHSFHRDVAAFLAQARHDHLRPALLTDYLR</sequence>
<dbReference type="SUPFAM" id="SSF88713">
    <property type="entry name" value="Glycoside hydrolase/deacetylase"/>
    <property type="match status" value="1"/>
</dbReference>
<dbReference type="PROSITE" id="PS51677">
    <property type="entry name" value="NODB"/>
    <property type="match status" value="1"/>
</dbReference>